<organism evidence="2 3">
    <name type="scientific">Paractinoplanes deccanensis</name>
    <dbReference type="NCBI Taxonomy" id="113561"/>
    <lineage>
        <taxon>Bacteria</taxon>
        <taxon>Bacillati</taxon>
        <taxon>Actinomycetota</taxon>
        <taxon>Actinomycetes</taxon>
        <taxon>Micromonosporales</taxon>
        <taxon>Micromonosporaceae</taxon>
        <taxon>Paractinoplanes</taxon>
    </lineage>
</organism>
<accession>A0ABQ3Y0A7</accession>
<keyword evidence="3" id="KW-1185">Reference proteome</keyword>
<name>A0ABQ3Y0A7_9ACTN</name>
<dbReference type="Proteomes" id="UP000609879">
    <property type="component" value="Unassembled WGS sequence"/>
</dbReference>
<dbReference type="RefSeq" id="WP_203761309.1">
    <property type="nucleotide sequence ID" value="NZ_BAAABO010000029.1"/>
</dbReference>
<gene>
    <name evidence="2" type="ORF">Ade02nite_20280</name>
</gene>
<proteinExistence type="predicted"/>
<evidence type="ECO:0000313" key="2">
    <source>
        <dbReference type="EMBL" id="GID73387.1"/>
    </source>
</evidence>
<feature type="compositionally biased region" description="Basic and acidic residues" evidence="1">
    <location>
        <begin position="13"/>
        <end position="22"/>
    </location>
</feature>
<evidence type="ECO:0000256" key="1">
    <source>
        <dbReference type="SAM" id="MobiDB-lite"/>
    </source>
</evidence>
<sequence>MNLSVRVHYADQPPREHDTTDPAHLRDVADALRDLANGERPGGPFQGITRIELTWEA</sequence>
<evidence type="ECO:0000313" key="3">
    <source>
        <dbReference type="Proteomes" id="UP000609879"/>
    </source>
</evidence>
<reference evidence="2 3" key="1">
    <citation type="submission" date="2021-01" db="EMBL/GenBank/DDBJ databases">
        <title>Whole genome shotgun sequence of Actinoplanes deccanensis NBRC 13994.</title>
        <authorList>
            <person name="Komaki H."/>
            <person name="Tamura T."/>
        </authorList>
    </citation>
    <scope>NUCLEOTIDE SEQUENCE [LARGE SCALE GENOMIC DNA]</scope>
    <source>
        <strain evidence="2 3">NBRC 13994</strain>
    </source>
</reference>
<protein>
    <submittedName>
        <fullName evidence="2">Uncharacterized protein</fullName>
    </submittedName>
</protein>
<feature type="region of interest" description="Disordered" evidence="1">
    <location>
        <begin position="1"/>
        <end position="22"/>
    </location>
</feature>
<dbReference type="EMBL" id="BOMI01000033">
    <property type="protein sequence ID" value="GID73387.1"/>
    <property type="molecule type" value="Genomic_DNA"/>
</dbReference>
<comment type="caution">
    <text evidence="2">The sequence shown here is derived from an EMBL/GenBank/DDBJ whole genome shotgun (WGS) entry which is preliminary data.</text>
</comment>